<evidence type="ECO:0000256" key="1">
    <source>
        <dbReference type="ARBA" id="ARBA00001947"/>
    </source>
</evidence>
<dbReference type="PANTHER" id="PTHR43808">
    <property type="entry name" value="ACETYLORNITHINE DEACETYLASE"/>
    <property type="match status" value="1"/>
</dbReference>
<protein>
    <submittedName>
        <fullName evidence="8">DEBR0S2_02058g1_1</fullName>
    </submittedName>
</protein>
<evidence type="ECO:0000256" key="2">
    <source>
        <dbReference type="ARBA" id="ARBA00006247"/>
    </source>
</evidence>
<evidence type="ECO:0000313" key="9">
    <source>
        <dbReference type="Proteomes" id="UP000478008"/>
    </source>
</evidence>
<keyword evidence="9" id="KW-1185">Reference proteome</keyword>
<evidence type="ECO:0000256" key="5">
    <source>
        <dbReference type="ARBA" id="ARBA00022833"/>
    </source>
</evidence>
<feature type="chain" id="PRO_5029011678" evidence="6">
    <location>
        <begin position="18"/>
        <end position="396"/>
    </location>
</feature>
<dbReference type="PANTHER" id="PTHR43808:SF8">
    <property type="entry name" value="PEPTIDASE M20 DIMERISATION DOMAIN-CONTAINING PROTEIN"/>
    <property type="match status" value="1"/>
</dbReference>
<evidence type="ECO:0000313" key="8">
    <source>
        <dbReference type="EMBL" id="VUG17242.1"/>
    </source>
</evidence>
<dbReference type="Pfam" id="PF01546">
    <property type="entry name" value="Peptidase_M20"/>
    <property type="match status" value="1"/>
</dbReference>
<keyword evidence="5" id="KW-0862">Zinc</keyword>
<dbReference type="InterPro" id="IPR011650">
    <property type="entry name" value="Peptidase_M20_dimer"/>
</dbReference>
<dbReference type="GO" id="GO:0046872">
    <property type="term" value="F:metal ion binding"/>
    <property type="evidence" value="ECO:0007669"/>
    <property type="project" value="UniProtKB-KW"/>
</dbReference>
<comment type="cofactor">
    <cofactor evidence="1">
        <name>Zn(2+)</name>
        <dbReference type="ChEBI" id="CHEBI:29105"/>
    </cofactor>
</comment>
<feature type="signal peptide" evidence="6">
    <location>
        <begin position="1"/>
        <end position="17"/>
    </location>
</feature>
<evidence type="ECO:0000259" key="7">
    <source>
        <dbReference type="Pfam" id="PF07687"/>
    </source>
</evidence>
<dbReference type="GO" id="GO:0016787">
    <property type="term" value="F:hydrolase activity"/>
    <property type="evidence" value="ECO:0007669"/>
    <property type="project" value="UniProtKB-KW"/>
</dbReference>
<proteinExistence type="inferred from homology"/>
<dbReference type="SUPFAM" id="SSF53187">
    <property type="entry name" value="Zn-dependent exopeptidases"/>
    <property type="match status" value="1"/>
</dbReference>
<comment type="similarity">
    <text evidence="2">Belongs to the peptidase M20A family.</text>
</comment>
<feature type="domain" description="Peptidase M20 dimerisation" evidence="7">
    <location>
        <begin position="208"/>
        <end position="309"/>
    </location>
</feature>
<dbReference type="Pfam" id="PF07687">
    <property type="entry name" value="M20_dimer"/>
    <property type="match status" value="1"/>
</dbReference>
<keyword evidence="3" id="KW-0479">Metal-binding</keyword>
<evidence type="ECO:0000256" key="4">
    <source>
        <dbReference type="ARBA" id="ARBA00022801"/>
    </source>
</evidence>
<dbReference type="Gene3D" id="3.30.70.360">
    <property type="match status" value="1"/>
</dbReference>
<sequence>MFTSAFALALFAAVSIATPINQQSAFSLDESDALSVPEFASRPELFQLHKDLIQVSSLSRHEENATAFLSKYLSNQGLNVELLDSPAGGKNVYAYFGEDKNASVLLTSHIDTVPPYFNYSLERDAENRLRIHGRGSTDAKASVASQIIAAKELVAEKKVSSEDISFLYVVGEEIGGLGMVPADKQLIKEHVGWDTVIFGEPTGNRLAVGHKGIYYFQIRVYGRSCHSGYPELGVDANKALIGIMNDLLTTQFPESKLLGKTTVNIGEIDASNAANVLSPYAACTVLIRAASTTDKIAAVVDQIISKHEKDAIRIETETTQRADPTYVDYDAPGFNHTSLSCSTDVPNMLNRGFKRYLYGPGLITIAHSANEYILPDMLEQGVDDYKRLVLHALGRN</sequence>
<gene>
    <name evidence="8" type="ORF">DEBR0S2_02058G</name>
</gene>
<evidence type="ECO:0000256" key="3">
    <source>
        <dbReference type="ARBA" id="ARBA00022723"/>
    </source>
</evidence>
<dbReference type="InterPro" id="IPR001261">
    <property type="entry name" value="ArgE/DapE_CS"/>
</dbReference>
<organism evidence="8 9">
    <name type="scientific">Dekkera bruxellensis</name>
    <name type="common">Brettanomyces custersii</name>
    <dbReference type="NCBI Taxonomy" id="5007"/>
    <lineage>
        <taxon>Eukaryota</taxon>
        <taxon>Fungi</taxon>
        <taxon>Dikarya</taxon>
        <taxon>Ascomycota</taxon>
        <taxon>Saccharomycotina</taxon>
        <taxon>Pichiomycetes</taxon>
        <taxon>Pichiales</taxon>
        <taxon>Pichiaceae</taxon>
        <taxon>Brettanomyces</taxon>
    </lineage>
</organism>
<dbReference type="OMA" id="HDEEIGC"/>
<dbReference type="Gene3D" id="3.40.630.10">
    <property type="entry name" value="Zn peptidases"/>
    <property type="match status" value="1"/>
</dbReference>
<dbReference type="Proteomes" id="UP000478008">
    <property type="component" value="Unassembled WGS sequence"/>
</dbReference>
<keyword evidence="4" id="KW-0378">Hydrolase</keyword>
<dbReference type="InterPro" id="IPR002933">
    <property type="entry name" value="Peptidase_M20"/>
</dbReference>
<name>A0A7D9GYS3_DEKBR</name>
<dbReference type="InterPro" id="IPR050072">
    <property type="entry name" value="Peptidase_M20A"/>
</dbReference>
<evidence type="ECO:0000256" key="6">
    <source>
        <dbReference type="SAM" id="SignalP"/>
    </source>
</evidence>
<reference evidence="8 9" key="1">
    <citation type="submission" date="2019-07" db="EMBL/GenBank/DDBJ databases">
        <authorList>
            <person name="Friedrich A."/>
            <person name="Schacherer J."/>
        </authorList>
    </citation>
    <scope>NUCLEOTIDE SEQUENCE [LARGE SCALE GENOMIC DNA]</scope>
</reference>
<dbReference type="InterPro" id="IPR036264">
    <property type="entry name" value="Bact_exopeptidase_dim_dom"/>
</dbReference>
<accession>A0A7D9GYS3</accession>
<dbReference type="PROSITE" id="PS00758">
    <property type="entry name" value="ARGE_DAPE_CPG2_1"/>
    <property type="match status" value="1"/>
</dbReference>
<keyword evidence="6" id="KW-0732">Signal</keyword>
<dbReference type="AlphaFoldDB" id="A0A7D9GYS3"/>
<dbReference type="EMBL" id="CABFWN010000002">
    <property type="protein sequence ID" value="VUG17242.1"/>
    <property type="molecule type" value="Genomic_DNA"/>
</dbReference>
<dbReference type="SUPFAM" id="SSF55031">
    <property type="entry name" value="Bacterial exopeptidase dimerisation domain"/>
    <property type="match status" value="1"/>
</dbReference>